<evidence type="ECO:0000256" key="7">
    <source>
        <dbReference type="SAM" id="SignalP"/>
    </source>
</evidence>
<name>A0A9C6TBX4_ARADU</name>
<keyword evidence="8" id="KW-1185">Reference proteome</keyword>
<evidence type="ECO:0000256" key="1">
    <source>
        <dbReference type="ARBA" id="ARBA00004141"/>
    </source>
</evidence>
<sequence length="478" mass="52486">MKTLSLACLLVFLTFSAFKFNPSNAKQTHPISDNNMLNTIDHLRDRIYQWRNEAQESQTFVSWLMVLAGVLCFIASSISSAGGIGGGGLFIPILTIVAGLDLKTASSLSAFMVTGGSIANVMCNLCRKSTKLGGKSLIDYDIALLSEPCMLLGVSVGVICNLVFPEWLITALFAVFLAWCTSKTCNSAMRFWRNESEEMRKKFGLAEKLEKGQLGNEVGTTEENKENEGSKSIEEPLLIPEVNSNERLPWLKLGVLFLVWFSFFSVYLLRGNKYGQSIIPMEPCGLEYWILSSVQVPLAVVFTAWIVFRKERLQDQQEITSIEMTLQCPDLTKNSASHKLVFPLMAFLAGLLGGVFGIGGGMLISPFLLQVGVAPEVTAATCSFMVFFSSVMSALQYLLLGMEHIEIALILATISFIASLLGLLVVQKAIQKYGRTSLIVFSVGIVMSLSAVLMTSFGAIEVWKDYNSGKYMGFKLPC</sequence>
<comment type="subcellular location">
    <subcellularLocation>
        <location evidence="1">Membrane</location>
        <topology evidence="1">Multi-pass membrane protein</topology>
    </subcellularLocation>
</comment>
<dbReference type="AlphaFoldDB" id="A0A9C6TBX4"/>
<dbReference type="GO" id="GO:0031464">
    <property type="term" value="C:Cul4A-RING E3 ubiquitin ligase complex"/>
    <property type="evidence" value="ECO:0007669"/>
    <property type="project" value="TreeGrafter"/>
</dbReference>
<dbReference type="GO" id="GO:0016020">
    <property type="term" value="C:membrane"/>
    <property type="evidence" value="ECO:0007669"/>
    <property type="project" value="UniProtKB-SubCell"/>
</dbReference>
<feature type="transmembrane region" description="Helical" evidence="6">
    <location>
        <begin position="407"/>
        <end position="426"/>
    </location>
</feature>
<gene>
    <name evidence="9" type="primary">LOC107468608</name>
</gene>
<evidence type="ECO:0000256" key="3">
    <source>
        <dbReference type="ARBA" id="ARBA00022692"/>
    </source>
</evidence>
<reference evidence="9" key="2">
    <citation type="submission" date="2025-08" db="UniProtKB">
        <authorList>
            <consortium name="RefSeq"/>
        </authorList>
    </citation>
    <scope>IDENTIFICATION</scope>
    <source>
        <tissue evidence="9">Whole plant</tissue>
    </source>
</reference>
<comment type="similarity">
    <text evidence="2">Belongs to the 4-toluene sulfonate uptake permease (TSUP) (TC 2.A.102) family.</text>
</comment>
<feature type="signal peptide" evidence="7">
    <location>
        <begin position="1"/>
        <end position="25"/>
    </location>
</feature>
<dbReference type="GO" id="GO:0016567">
    <property type="term" value="P:protein ubiquitination"/>
    <property type="evidence" value="ECO:0007669"/>
    <property type="project" value="TreeGrafter"/>
</dbReference>
<dbReference type="RefSeq" id="XP_052111337.1">
    <property type="nucleotide sequence ID" value="XM_052255377.1"/>
</dbReference>
<protein>
    <submittedName>
        <fullName evidence="9">Sulfite exporter TauE/SafE family protein 5 isoform X2</fullName>
    </submittedName>
</protein>
<keyword evidence="7" id="KW-0732">Signal</keyword>
<feature type="chain" id="PRO_5038562485" evidence="7">
    <location>
        <begin position="26"/>
        <end position="478"/>
    </location>
</feature>
<keyword evidence="3 6" id="KW-0812">Transmembrane</keyword>
<feature type="transmembrane region" description="Helical" evidence="6">
    <location>
        <begin position="340"/>
        <end position="365"/>
    </location>
</feature>
<dbReference type="InterPro" id="IPR002781">
    <property type="entry name" value="TM_pro_TauE-like"/>
</dbReference>
<feature type="transmembrane region" description="Helical" evidence="6">
    <location>
        <begin position="438"/>
        <end position="463"/>
    </location>
</feature>
<evidence type="ECO:0000313" key="8">
    <source>
        <dbReference type="Proteomes" id="UP000515211"/>
    </source>
</evidence>
<evidence type="ECO:0000256" key="4">
    <source>
        <dbReference type="ARBA" id="ARBA00022989"/>
    </source>
</evidence>
<feature type="transmembrane region" description="Helical" evidence="6">
    <location>
        <begin position="60"/>
        <end position="76"/>
    </location>
</feature>
<proteinExistence type="inferred from homology"/>
<dbReference type="PANTHER" id="PTHR14255">
    <property type="entry name" value="CEREBLON"/>
    <property type="match status" value="1"/>
</dbReference>
<dbReference type="Pfam" id="PF01925">
    <property type="entry name" value="TauE"/>
    <property type="match status" value="2"/>
</dbReference>
<feature type="transmembrane region" description="Helical" evidence="6">
    <location>
        <begin position="250"/>
        <end position="268"/>
    </location>
</feature>
<organism evidence="8 9">
    <name type="scientific">Arachis duranensis</name>
    <name type="common">Wild peanut</name>
    <dbReference type="NCBI Taxonomy" id="130453"/>
    <lineage>
        <taxon>Eukaryota</taxon>
        <taxon>Viridiplantae</taxon>
        <taxon>Streptophyta</taxon>
        <taxon>Embryophyta</taxon>
        <taxon>Tracheophyta</taxon>
        <taxon>Spermatophyta</taxon>
        <taxon>Magnoliopsida</taxon>
        <taxon>eudicotyledons</taxon>
        <taxon>Gunneridae</taxon>
        <taxon>Pentapetalae</taxon>
        <taxon>rosids</taxon>
        <taxon>fabids</taxon>
        <taxon>Fabales</taxon>
        <taxon>Fabaceae</taxon>
        <taxon>Papilionoideae</taxon>
        <taxon>50 kb inversion clade</taxon>
        <taxon>dalbergioids sensu lato</taxon>
        <taxon>Dalbergieae</taxon>
        <taxon>Pterocarpus clade</taxon>
        <taxon>Arachis</taxon>
    </lineage>
</organism>
<dbReference type="Proteomes" id="UP000515211">
    <property type="component" value="Chromosome 10"/>
</dbReference>
<evidence type="ECO:0000313" key="9">
    <source>
        <dbReference type="RefSeq" id="XP_052111337.1"/>
    </source>
</evidence>
<keyword evidence="4 6" id="KW-1133">Transmembrane helix</keyword>
<dbReference type="GeneID" id="107468608"/>
<reference evidence="8" key="1">
    <citation type="journal article" date="2016" name="Nat. Genet.">
        <title>The genome sequences of Arachis duranensis and Arachis ipaensis, the diploid ancestors of cultivated peanut.</title>
        <authorList>
            <person name="Bertioli D.J."/>
            <person name="Cannon S.B."/>
            <person name="Froenicke L."/>
            <person name="Huang G."/>
            <person name="Farmer A.D."/>
            <person name="Cannon E.K."/>
            <person name="Liu X."/>
            <person name="Gao D."/>
            <person name="Clevenger J."/>
            <person name="Dash S."/>
            <person name="Ren L."/>
            <person name="Moretzsohn M.C."/>
            <person name="Shirasawa K."/>
            <person name="Huang W."/>
            <person name="Vidigal B."/>
            <person name="Abernathy B."/>
            <person name="Chu Y."/>
            <person name="Niederhuth C.E."/>
            <person name="Umale P."/>
            <person name="Araujo A.C."/>
            <person name="Kozik A."/>
            <person name="Kim K.D."/>
            <person name="Burow M.D."/>
            <person name="Varshney R.K."/>
            <person name="Wang X."/>
            <person name="Zhang X."/>
            <person name="Barkley N."/>
            <person name="Guimaraes P.M."/>
            <person name="Isobe S."/>
            <person name="Guo B."/>
            <person name="Liao B."/>
            <person name="Stalker H.T."/>
            <person name="Schmitz R.J."/>
            <person name="Scheffler B.E."/>
            <person name="Leal-Bertioli S.C."/>
            <person name="Xun X."/>
            <person name="Jackson S.A."/>
            <person name="Michelmore R."/>
            <person name="Ozias-Akins P."/>
        </authorList>
    </citation>
    <scope>NUCLEOTIDE SEQUENCE [LARGE SCALE GENOMIC DNA]</scope>
    <source>
        <strain evidence="8">cv. V14167</strain>
    </source>
</reference>
<dbReference type="PANTHER" id="PTHR14255:SF3">
    <property type="entry name" value="SULFITE EXPORTER TAUE_SAFE FAMILY PROTEIN 5-RELATED"/>
    <property type="match status" value="1"/>
</dbReference>
<evidence type="ECO:0000256" key="6">
    <source>
        <dbReference type="SAM" id="Phobius"/>
    </source>
</evidence>
<feature type="transmembrane region" description="Helical" evidence="6">
    <location>
        <begin position="288"/>
        <end position="308"/>
    </location>
</feature>
<evidence type="ECO:0000256" key="2">
    <source>
        <dbReference type="ARBA" id="ARBA00009142"/>
    </source>
</evidence>
<evidence type="ECO:0000256" key="5">
    <source>
        <dbReference type="ARBA" id="ARBA00023136"/>
    </source>
</evidence>
<keyword evidence="5 6" id="KW-0472">Membrane</keyword>
<accession>A0A9C6TBX4</accession>